<accession>A0ABT4Q5U1</accession>
<dbReference type="RefSeq" id="WP_269880621.1">
    <property type="nucleotide sequence ID" value="NZ_JAQAGZ010000004.1"/>
</dbReference>
<reference evidence="2 3" key="1">
    <citation type="submission" date="2022-12" db="EMBL/GenBank/DDBJ databases">
        <title>Draft genome sequence of Paenibacillus sp. dW9.</title>
        <authorList>
            <person name="Choi E.-W."/>
            <person name="Kim D.-U."/>
        </authorList>
    </citation>
    <scope>NUCLEOTIDE SEQUENCE [LARGE SCALE GENOMIC DNA]</scope>
    <source>
        <strain evidence="3">dW9</strain>
    </source>
</reference>
<name>A0ABT4Q5U1_9BACL</name>
<dbReference type="EMBL" id="JAQAGZ010000004">
    <property type="protein sequence ID" value="MCZ8512206.1"/>
    <property type="molecule type" value="Genomic_DNA"/>
</dbReference>
<proteinExistence type="predicted"/>
<sequence>MLRSPGYRREWVIMVWLVVAFVLFPLTPPISQQISFDEPTLGQSNETLVCMRLEPSEACKWFPPPKAPVLGEDHILERLYIPWIIIYLCFLLSKIPKLLKRSLLAPLKFTSMYVIASS</sequence>
<organism evidence="2 3">
    <name type="scientific">Paenibacillus gyeongsangnamensis</name>
    <dbReference type="NCBI Taxonomy" id="3388067"/>
    <lineage>
        <taxon>Bacteria</taxon>
        <taxon>Bacillati</taxon>
        <taxon>Bacillota</taxon>
        <taxon>Bacilli</taxon>
        <taxon>Bacillales</taxon>
        <taxon>Paenibacillaceae</taxon>
        <taxon>Paenibacillus</taxon>
    </lineage>
</organism>
<dbReference type="Proteomes" id="UP001527882">
    <property type="component" value="Unassembled WGS sequence"/>
</dbReference>
<keyword evidence="1" id="KW-0812">Transmembrane</keyword>
<evidence type="ECO:0000313" key="3">
    <source>
        <dbReference type="Proteomes" id="UP001527882"/>
    </source>
</evidence>
<feature type="transmembrane region" description="Helical" evidence="1">
    <location>
        <begin position="80"/>
        <end position="99"/>
    </location>
</feature>
<evidence type="ECO:0000256" key="1">
    <source>
        <dbReference type="SAM" id="Phobius"/>
    </source>
</evidence>
<protein>
    <submittedName>
        <fullName evidence="2">Uncharacterized protein</fullName>
    </submittedName>
</protein>
<gene>
    <name evidence="2" type="ORF">O9H85_07150</name>
</gene>
<keyword evidence="3" id="KW-1185">Reference proteome</keyword>
<keyword evidence="1" id="KW-0472">Membrane</keyword>
<evidence type="ECO:0000313" key="2">
    <source>
        <dbReference type="EMBL" id="MCZ8512206.1"/>
    </source>
</evidence>
<feature type="transmembrane region" description="Helical" evidence="1">
    <location>
        <begin position="12"/>
        <end position="31"/>
    </location>
</feature>
<keyword evidence="1" id="KW-1133">Transmembrane helix</keyword>
<comment type="caution">
    <text evidence="2">The sequence shown here is derived from an EMBL/GenBank/DDBJ whole genome shotgun (WGS) entry which is preliminary data.</text>
</comment>